<reference evidence="1" key="2">
    <citation type="journal article" date="2015" name="Data Brief">
        <title>Shoot transcriptome of the giant reed, Arundo donax.</title>
        <authorList>
            <person name="Barrero R.A."/>
            <person name="Guerrero F.D."/>
            <person name="Moolhuijzen P."/>
            <person name="Goolsby J.A."/>
            <person name="Tidwell J."/>
            <person name="Bellgard S.E."/>
            <person name="Bellgard M.I."/>
        </authorList>
    </citation>
    <scope>NUCLEOTIDE SEQUENCE</scope>
    <source>
        <tissue evidence="1">Shoot tissue taken approximately 20 cm above the soil surface</tissue>
    </source>
</reference>
<dbReference type="EMBL" id="GBRH01241659">
    <property type="protein sequence ID" value="JAD56236.1"/>
    <property type="molecule type" value="Transcribed_RNA"/>
</dbReference>
<evidence type="ECO:0000313" key="1">
    <source>
        <dbReference type="EMBL" id="JAD56236.1"/>
    </source>
</evidence>
<proteinExistence type="predicted"/>
<name>A0A0A9AYP3_ARUDO</name>
<accession>A0A0A9AYP3</accession>
<organism evidence="1">
    <name type="scientific">Arundo donax</name>
    <name type="common">Giant reed</name>
    <name type="synonym">Donax arundinaceus</name>
    <dbReference type="NCBI Taxonomy" id="35708"/>
    <lineage>
        <taxon>Eukaryota</taxon>
        <taxon>Viridiplantae</taxon>
        <taxon>Streptophyta</taxon>
        <taxon>Embryophyta</taxon>
        <taxon>Tracheophyta</taxon>
        <taxon>Spermatophyta</taxon>
        <taxon>Magnoliopsida</taxon>
        <taxon>Liliopsida</taxon>
        <taxon>Poales</taxon>
        <taxon>Poaceae</taxon>
        <taxon>PACMAD clade</taxon>
        <taxon>Arundinoideae</taxon>
        <taxon>Arundineae</taxon>
        <taxon>Arundo</taxon>
    </lineage>
</organism>
<sequence>MPCARVVSWIITCVV</sequence>
<protein>
    <submittedName>
        <fullName evidence="1">Uncharacterized protein</fullName>
    </submittedName>
</protein>
<reference evidence="1" key="1">
    <citation type="submission" date="2014-09" db="EMBL/GenBank/DDBJ databases">
        <authorList>
            <person name="Magalhaes I.L.F."/>
            <person name="Oliveira U."/>
            <person name="Santos F.R."/>
            <person name="Vidigal T.H.D.A."/>
            <person name="Brescovit A.D."/>
            <person name="Santos A.J."/>
        </authorList>
    </citation>
    <scope>NUCLEOTIDE SEQUENCE</scope>
    <source>
        <tissue evidence="1">Shoot tissue taken approximately 20 cm above the soil surface</tissue>
    </source>
</reference>